<comment type="similarity">
    <text evidence="1 7">Belongs to the endoribonuclease YbeY family.</text>
</comment>
<accession>A0A2M6WVQ1</accession>
<reference evidence="9" key="1">
    <citation type="submission" date="2017-09" db="EMBL/GenBank/DDBJ databases">
        <title>Depth-based differentiation of microbial function through sediment-hosted aquifers and enrichment of novel symbionts in the deep terrestrial subsurface.</title>
        <authorList>
            <person name="Probst A.J."/>
            <person name="Ladd B."/>
            <person name="Jarett J.K."/>
            <person name="Geller-Mcgrath D.E."/>
            <person name="Sieber C.M.K."/>
            <person name="Emerson J.B."/>
            <person name="Anantharaman K."/>
            <person name="Thomas B.C."/>
            <person name="Malmstrom R."/>
            <person name="Stieglmeier M."/>
            <person name="Klingl A."/>
            <person name="Woyke T."/>
            <person name="Ryan C.M."/>
            <person name="Banfield J.F."/>
        </authorList>
    </citation>
    <scope>NUCLEOTIDE SEQUENCE [LARGE SCALE GENOMIC DNA]</scope>
</reference>
<feature type="binding site" evidence="7">
    <location>
        <position position="112"/>
    </location>
    <ligand>
        <name>Zn(2+)</name>
        <dbReference type="ChEBI" id="CHEBI:29105"/>
        <note>catalytic</note>
    </ligand>
</feature>
<keyword evidence="6 7" id="KW-0862">Zinc</keyword>
<keyword evidence="2 7" id="KW-0540">Nuclease</keyword>
<comment type="caution">
    <text evidence="8">The sequence shown here is derived from an EMBL/GenBank/DDBJ whole genome shotgun (WGS) entry which is preliminary data.</text>
</comment>
<dbReference type="Pfam" id="PF02130">
    <property type="entry name" value="YbeY"/>
    <property type="match status" value="1"/>
</dbReference>
<dbReference type="NCBIfam" id="TIGR00043">
    <property type="entry name" value="rRNA maturation RNase YbeY"/>
    <property type="match status" value="1"/>
</dbReference>
<evidence type="ECO:0000256" key="4">
    <source>
        <dbReference type="ARBA" id="ARBA00022759"/>
    </source>
</evidence>
<keyword evidence="7" id="KW-0690">Ribosome biogenesis</keyword>
<keyword evidence="7" id="KW-0963">Cytoplasm</keyword>
<dbReference type="GO" id="GO:0005737">
    <property type="term" value="C:cytoplasm"/>
    <property type="evidence" value="ECO:0007669"/>
    <property type="project" value="UniProtKB-SubCell"/>
</dbReference>
<dbReference type="EC" id="3.1.-.-" evidence="7"/>
<proteinExistence type="inferred from homology"/>
<feature type="binding site" evidence="7">
    <location>
        <position position="106"/>
    </location>
    <ligand>
        <name>Zn(2+)</name>
        <dbReference type="ChEBI" id="CHEBI:29105"/>
        <note>catalytic</note>
    </ligand>
</feature>
<evidence type="ECO:0000256" key="6">
    <source>
        <dbReference type="ARBA" id="ARBA00022833"/>
    </source>
</evidence>
<dbReference type="InterPro" id="IPR023091">
    <property type="entry name" value="MetalPrtase_cat_dom_sf_prd"/>
</dbReference>
<evidence type="ECO:0000313" key="8">
    <source>
        <dbReference type="EMBL" id="PIT96860.1"/>
    </source>
</evidence>
<feature type="binding site" evidence="7">
    <location>
        <position position="102"/>
    </location>
    <ligand>
        <name>Zn(2+)</name>
        <dbReference type="ChEBI" id="CHEBI:29105"/>
        <note>catalytic</note>
    </ligand>
</feature>
<evidence type="ECO:0000256" key="7">
    <source>
        <dbReference type="HAMAP-Rule" id="MF_00009"/>
    </source>
</evidence>
<evidence type="ECO:0000256" key="5">
    <source>
        <dbReference type="ARBA" id="ARBA00022801"/>
    </source>
</evidence>
<keyword evidence="3 7" id="KW-0479">Metal-binding</keyword>
<evidence type="ECO:0000256" key="1">
    <source>
        <dbReference type="ARBA" id="ARBA00010875"/>
    </source>
</evidence>
<dbReference type="PANTHER" id="PTHR46986:SF1">
    <property type="entry name" value="ENDORIBONUCLEASE YBEY, CHLOROPLASTIC"/>
    <property type="match status" value="1"/>
</dbReference>
<dbReference type="InterPro" id="IPR002036">
    <property type="entry name" value="YbeY"/>
</dbReference>
<dbReference type="Proteomes" id="UP000230481">
    <property type="component" value="Unassembled WGS sequence"/>
</dbReference>
<dbReference type="GO" id="GO:0006364">
    <property type="term" value="P:rRNA processing"/>
    <property type="evidence" value="ECO:0007669"/>
    <property type="project" value="UniProtKB-UniRule"/>
</dbReference>
<dbReference type="PANTHER" id="PTHR46986">
    <property type="entry name" value="ENDORIBONUCLEASE YBEY, CHLOROPLASTIC"/>
    <property type="match status" value="1"/>
</dbReference>
<keyword evidence="5 7" id="KW-0378">Hydrolase</keyword>
<dbReference type="AlphaFoldDB" id="A0A2M6WVQ1"/>
<sequence>MKKESAFSISKTTKGKLKSLPFEKIKIYILGKNYELSVVFIGSKKSKSLNKKYRDKDKSANALAFPLSKSNGEIFICPETAKRDAVKFKMRKNEFIIYLFIHGLLHLKGFAHGKKMEKEEEKIRLKFKNYTSD</sequence>
<evidence type="ECO:0000256" key="2">
    <source>
        <dbReference type="ARBA" id="ARBA00022722"/>
    </source>
</evidence>
<dbReference type="Gene3D" id="3.40.390.30">
    <property type="entry name" value="Metalloproteases ('zincins'), catalytic domain"/>
    <property type="match status" value="1"/>
</dbReference>
<comment type="subcellular location">
    <subcellularLocation>
        <location evidence="7">Cytoplasm</location>
    </subcellularLocation>
</comment>
<name>A0A2M6WVQ1_9BACT</name>
<dbReference type="GO" id="GO:0008270">
    <property type="term" value="F:zinc ion binding"/>
    <property type="evidence" value="ECO:0007669"/>
    <property type="project" value="UniProtKB-UniRule"/>
</dbReference>
<organism evidence="8 9">
    <name type="scientific">Candidatus Campbellbacteria bacterium CG10_big_fil_rev_8_21_14_0_10_35_52</name>
    <dbReference type="NCBI Taxonomy" id="1974527"/>
    <lineage>
        <taxon>Bacteria</taxon>
        <taxon>Candidatus Campbelliibacteriota</taxon>
    </lineage>
</organism>
<dbReference type="EMBL" id="PFAA01000021">
    <property type="protein sequence ID" value="PIT96860.1"/>
    <property type="molecule type" value="Genomic_DNA"/>
</dbReference>
<keyword evidence="7" id="KW-0698">rRNA processing</keyword>
<protein>
    <recommendedName>
        <fullName evidence="7">Endoribonuclease YbeY</fullName>
        <ecNumber evidence="7">3.1.-.-</ecNumber>
    </recommendedName>
</protein>
<dbReference type="GO" id="GO:0004222">
    <property type="term" value="F:metalloendopeptidase activity"/>
    <property type="evidence" value="ECO:0007669"/>
    <property type="project" value="InterPro"/>
</dbReference>
<dbReference type="GO" id="GO:0004521">
    <property type="term" value="F:RNA endonuclease activity"/>
    <property type="evidence" value="ECO:0007669"/>
    <property type="project" value="UniProtKB-UniRule"/>
</dbReference>
<evidence type="ECO:0000313" key="9">
    <source>
        <dbReference type="Proteomes" id="UP000230481"/>
    </source>
</evidence>
<comment type="cofactor">
    <cofactor evidence="7">
        <name>Zn(2+)</name>
        <dbReference type="ChEBI" id="CHEBI:29105"/>
    </cofactor>
    <text evidence="7">Binds 1 zinc ion.</text>
</comment>
<evidence type="ECO:0000256" key="3">
    <source>
        <dbReference type="ARBA" id="ARBA00022723"/>
    </source>
</evidence>
<dbReference type="HAMAP" id="MF_00009">
    <property type="entry name" value="Endoribonucl_YbeY"/>
    <property type="match status" value="1"/>
</dbReference>
<comment type="function">
    <text evidence="7">Single strand-specific metallo-endoribonuclease involved in late-stage 70S ribosome quality control and in maturation of the 3' terminus of the 16S rRNA.</text>
</comment>
<keyword evidence="4 7" id="KW-0255">Endonuclease</keyword>
<gene>
    <name evidence="7 8" type="primary">ybeY</name>
    <name evidence="8" type="ORF">COT82_00875</name>
</gene>
<dbReference type="SUPFAM" id="SSF55486">
    <property type="entry name" value="Metalloproteases ('zincins'), catalytic domain"/>
    <property type="match status" value="1"/>
</dbReference>